<accession>A0ABC8RGU4</accession>
<evidence type="ECO:0000313" key="2">
    <source>
        <dbReference type="Proteomes" id="UP001642360"/>
    </source>
</evidence>
<dbReference type="EMBL" id="CAUOFW020001114">
    <property type="protein sequence ID" value="CAK9141252.1"/>
    <property type="molecule type" value="Genomic_DNA"/>
</dbReference>
<dbReference type="AlphaFoldDB" id="A0ABC8RGU4"/>
<proteinExistence type="predicted"/>
<protein>
    <submittedName>
        <fullName evidence="1">Uncharacterized protein</fullName>
    </submittedName>
</protein>
<comment type="caution">
    <text evidence="1">The sequence shown here is derived from an EMBL/GenBank/DDBJ whole genome shotgun (WGS) entry which is preliminary data.</text>
</comment>
<dbReference type="Proteomes" id="UP001642360">
    <property type="component" value="Unassembled WGS sequence"/>
</dbReference>
<evidence type="ECO:0000313" key="1">
    <source>
        <dbReference type="EMBL" id="CAK9141252.1"/>
    </source>
</evidence>
<name>A0ABC8RGU4_9AQUA</name>
<keyword evidence="2" id="KW-1185">Reference proteome</keyword>
<organism evidence="1 2">
    <name type="scientific">Ilex paraguariensis</name>
    <name type="common">yerba mate</name>
    <dbReference type="NCBI Taxonomy" id="185542"/>
    <lineage>
        <taxon>Eukaryota</taxon>
        <taxon>Viridiplantae</taxon>
        <taxon>Streptophyta</taxon>
        <taxon>Embryophyta</taxon>
        <taxon>Tracheophyta</taxon>
        <taxon>Spermatophyta</taxon>
        <taxon>Magnoliopsida</taxon>
        <taxon>eudicotyledons</taxon>
        <taxon>Gunneridae</taxon>
        <taxon>Pentapetalae</taxon>
        <taxon>asterids</taxon>
        <taxon>campanulids</taxon>
        <taxon>Aquifoliales</taxon>
        <taxon>Aquifoliaceae</taxon>
        <taxon>Ilex</taxon>
    </lineage>
</organism>
<gene>
    <name evidence="1" type="ORF">ILEXP_LOCUS8817</name>
</gene>
<reference evidence="1 2" key="1">
    <citation type="submission" date="2024-02" db="EMBL/GenBank/DDBJ databases">
        <authorList>
            <person name="Vignale AGUSTIN F."/>
            <person name="Sosa J E."/>
            <person name="Modenutti C."/>
        </authorList>
    </citation>
    <scope>NUCLEOTIDE SEQUENCE [LARGE SCALE GENOMIC DNA]</scope>
</reference>
<sequence>MTWTRKLSRVQDQDCYGDIQGVYDQLYVQFIKQQKKVLSLSCWVNSGEEKTRALHSSLEDENKSLPDRMSFLERDYNELVNSKENLESKCGKLDIGLRESNELSNRLLKCNEKFA</sequence>